<reference evidence="4" key="1">
    <citation type="submission" date="2025-08" db="UniProtKB">
        <authorList>
            <consortium name="RefSeq"/>
        </authorList>
    </citation>
    <scope>IDENTIFICATION</scope>
    <source>
        <strain evidence="4">11010-0011.00</strain>
        <tissue evidence="4">Whole body</tissue>
    </source>
</reference>
<dbReference type="SUPFAM" id="SSF57567">
    <property type="entry name" value="Serine protease inhibitors"/>
    <property type="match status" value="1"/>
</dbReference>
<dbReference type="AlphaFoldDB" id="A0A6J2TLR9"/>
<keyword evidence="1" id="KW-0732">Signal</keyword>
<proteinExistence type="predicted"/>
<dbReference type="InterPro" id="IPR002919">
    <property type="entry name" value="TIL_dom"/>
</dbReference>
<feature type="chain" id="PRO_5026662180" evidence="1">
    <location>
        <begin position="20"/>
        <end position="99"/>
    </location>
</feature>
<organism evidence="3 4">
    <name type="scientific">Drosophila lebanonensis</name>
    <name type="common">Fruit fly</name>
    <name type="synonym">Scaptodrosophila lebanonensis</name>
    <dbReference type="NCBI Taxonomy" id="7225"/>
    <lineage>
        <taxon>Eukaryota</taxon>
        <taxon>Metazoa</taxon>
        <taxon>Ecdysozoa</taxon>
        <taxon>Arthropoda</taxon>
        <taxon>Hexapoda</taxon>
        <taxon>Insecta</taxon>
        <taxon>Pterygota</taxon>
        <taxon>Neoptera</taxon>
        <taxon>Endopterygota</taxon>
        <taxon>Diptera</taxon>
        <taxon>Brachycera</taxon>
        <taxon>Muscomorpha</taxon>
        <taxon>Ephydroidea</taxon>
        <taxon>Drosophilidae</taxon>
        <taxon>Scaptodrosophila</taxon>
    </lineage>
</organism>
<dbReference type="InterPro" id="IPR036084">
    <property type="entry name" value="Ser_inhib-like_sf"/>
</dbReference>
<name>A0A6J2TLR9_DROLE</name>
<protein>
    <submittedName>
        <fullName evidence="4">Accessory gland protein Acp62F-like</fullName>
    </submittedName>
</protein>
<feature type="domain" description="TIL" evidence="2">
    <location>
        <begin position="23"/>
        <end position="76"/>
    </location>
</feature>
<sequence>MKALFALLLLLQWMAFGLCEVDCTENGTNVGCGGACPETCMVKTVLCTLECGAPCVCNPGYIIDESKPACVLRKDCPPISYKARKINYSVRTFKNFGGG</sequence>
<dbReference type="RefSeq" id="XP_030376994.1">
    <property type="nucleotide sequence ID" value="XM_030521134.1"/>
</dbReference>
<dbReference type="Gene3D" id="2.10.25.10">
    <property type="entry name" value="Laminin"/>
    <property type="match status" value="1"/>
</dbReference>
<evidence type="ECO:0000256" key="1">
    <source>
        <dbReference type="SAM" id="SignalP"/>
    </source>
</evidence>
<keyword evidence="3" id="KW-1185">Reference proteome</keyword>
<dbReference type="CDD" id="cd19941">
    <property type="entry name" value="TIL"/>
    <property type="match status" value="1"/>
</dbReference>
<dbReference type="OrthoDB" id="6236007at2759"/>
<evidence type="ECO:0000313" key="3">
    <source>
        <dbReference type="Proteomes" id="UP000504634"/>
    </source>
</evidence>
<accession>A0A6J2TLR9</accession>
<evidence type="ECO:0000313" key="4">
    <source>
        <dbReference type="RefSeq" id="XP_030376994.1"/>
    </source>
</evidence>
<dbReference type="Pfam" id="PF01826">
    <property type="entry name" value="TIL"/>
    <property type="match status" value="1"/>
</dbReference>
<dbReference type="Proteomes" id="UP000504634">
    <property type="component" value="Unplaced"/>
</dbReference>
<feature type="signal peptide" evidence="1">
    <location>
        <begin position="1"/>
        <end position="19"/>
    </location>
</feature>
<dbReference type="GeneID" id="115625904"/>
<evidence type="ECO:0000259" key="2">
    <source>
        <dbReference type="Pfam" id="PF01826"/>
    </source>
</evidence>
<gene>
    <name evidence="4" type="primary">LOC115625904</name>
</gene>